<feature type="signal peptide" evidence="1">
    <location>
        <begin position="1"/>
        <end position="19"/>
    </location>
</feature>
<dbReference type="Proteomes" id="UP000748025">
    <property type="component" value="Unassembled WGS sequence"/>
</dbReference>
<name>A0A9P7ST72_9HYPO</name>
<keyword evidence="3" id="KW-1185">Reference proteome</keyword>
<proteinExistence type="predicted"/>
<dbReference type="EMBL" id="SRPW01003784">
    <property type="protein sequence ID" value="KAG5986078.1"/>
    <property type="molecule type" value="Genomic_DNA"/>
</dbReference>
<dbReference type="AlphaFoldDB" id="A0A9P7ST72"/>
<dbReference type="OrthoDB" id="4947525at2759"/>
<evidence type="ECO:0000256" key="1">
    <source>
        <dbReference type="SAM" id="SignalP"/>
    </source>
</evidence>
<protein>
    <submittedName>
        <fullName evidence="2">Uncharacterized protein</fullName>
    </submittedName>
</protein>
<feature type="chain" id="PRO_5040289061" evidence="1">
    <location>
        <begin position="20"/>
        <end position="119"/>
    </location>
</feature>
<organism evidence="2 3">
    <name type="scientific">Claviceps pusilla</name>
    <dbReference type="NCBI Taxonomy" id="123648"/>
    <lineage>
        <taxon>Eukaryota</taxon>
        <taxon>Fungi</taxon>
        <taxon>Dikarya</taxon>
        <taxon>Ascomycota</taxon>
        <taxon>Pezizomycotina</taxon>
        <taxon>Sordariomycetes</taxon>
        <taxon>Hypocreomycetidae</taxon>
        <taxon>Hypocreales</taxon>
        <taxon>Clavicipitaceae</taxon>
        <taxon>Claviceps</taxon>
    </lineage>
</organism>
<gene>
    <name evidence="2" type="ORF">E4U43_005673</name>
</gene>
<keyword evidence="1" id="KW-0732">Signal</keyword>
<sequence>MKVSTLLGSVVLCVLEVYASPMDSALSPVHLDARGTEYCCVSIQYHDHTSHRYVPFTGGMTTIAEYGNDCRLVAAQSANSLPSQRGCPDWMFSLWTCYPGYQNPVTSVQDAKACQDNPW</sequence>
<comment type="caution">
    <text evidence="2">The sequence shown here is derived from an EMBL/GenBank/DDBJ whole genome shotgun (WGS) entry which is preliminary data.</text>
</comment>
<evidence type="ECO:0000313" key="3">
    <source>
        <dbReference type="Proteomes" id="UP000748025"/>
    </source>
</evidence>
<accession>A0A9P7ST72</accession>
<evidence type="ECO:0000313" key="2">
    <source>
        <dbReference type="EMBL" id="KAG5986078.1"/>
    </source>
</evidence>
<reference evidence="2" key="1">
    <citation type="journal article" date="2020" name="bioRxiv">
        <title>Whole genome comparisons of ergot fungi reveals the divergence and evolution of species within the genus Claviceps are the result of varying mechanisms driving genome evolution and host range expansion.</title>
        <authorList>
            <person name="Wyka S.A."/>
            <person name="Mondo S.J."/>
            <person name="Liu M."/>
            <person name="Dettman J."/>
            <person name="Nalam V."/>
            <person name="Broders K.D."/>
        </authorList>
    </citation>
    <scope>NUCLEOTIDE SEQUENCE</scope>
    <source>
        <strain evidence="2">CCC 602</strain>
    </source>
</reference>